<dbReference type="PANTHER" id="PTHR11017">
    <property type="entry name" value="LEUCINE-RICH REPEAT-CONTAINING PROTEIN"/>
    <property type="match status" value="1"/>
</dbReference>
<dbReference type="GO" id="GO:0006952">
    <property type="term" value="P:defense response"/>
    <property type="evidence" value="ECO:0007669"/>
    <property type="project" value="InterPro"/>
</dbReference>
<feature type="domain" description="Disease resistance protein Roq1-like winged-helix" evidence="3">
    <location>
        <begin position="152"/>
        <end position="220"/>
    </location>
</feature>
<dbReference type="AlphaFoldDB" id="A0A922EJG1"/>
<reference evidence="4" key="1">
    <citation type="submission" date="2021-01" db="EMBL/GenBank/DDBJ databases">
        <authorList>
            <person name="Lovell J.T."/>
            <person name="Bentley N."/>
            <person name="Bhattarai G."/>
            <person name="Jenkins J.W."/>
            <person name="Sreedasyam A."/>
            <person name="Alarcon Y."/>
            <person name="Bock C."/>
            <person name="Boston L."/>
            <person name="Carlson J."/>
            <person name="Cervantes K."/>
            <person name="Clermont K."/>
            <person name="Krom N."/>
            <person name="Kubenka K."/>
            <person name="Mamidi S."/>
            <person name="Mattison C."/>
            <person name="Monteros M."/>
            <person name="Pisani C."/>
            <person name="Plott C."/>
            <person name="Rajasekar S."/>
            <person name="Rhein H.S."/>
            <person name="Rohla C."/>
            <person name="Song M."/>
            <person name="Hilaire R.S."/>
            <person name="Shu S."/>
            <person name="Wells L."/>
            <person name="Wang X."/>
            <person name="Webber J."/>
            <person name="Heerema R.J."/>
            <person name="Klein P."/>
            <person name="Conner P."/>
            <person name="Grauke L."/>
            <person name="Grimwood J."/>
            <person name="Schmutz J."/>
            <person name="Randall J.J."/>
        </authorList>
    </citation>
    <scope>NUCLEOTIDE SEQUENCE</scope>
    <source>
        <tissue evidence="4">Leaf</tissue>
    </source>
</reference>
<dbReference type="InterPro" id="IPR058192">
    <property type="entry name" value="WHD_ROQ1-like"/>
</dbReference>
<evidence type="ECO:0000313" key="5">
    <source>
        <dbReference type="Proteomes" id="UP000811246"/>
    </source>
</evidence>
<dbReference type="EMBL" id="CM031831">
    <property type="protein sequence ID" value="KAG6702797.1"/>
    <property type="molecule type" value="Genomic_DNA"/>
</dbReference>
<protein>
    <submittedName>
        <fullName evidence="4">Uncharacterized protein</fullName>
    </submittedName>
</protein>
<dbReference type="GO" id="GO:0043531">
    <property type="term" value="F:ADP binding"/>
    <property type="evidence" value="ECO:0007669"/>
    <property type="project" value="InterPro"/>
</dbReference>
<feature type="domain" description="NB-ARC" evidence="2">
    <location>
        <begin position="3"/>
        <end position="83"/>
    </location>
</feature>
<dbReference type="Proteomes" id="UP000811246">
    <property type="component" value="Chromosome 7"/>
</dbReference>
<organism evidence="4 5">
    <name type="scientific">Carya illinoinensis</name>
    <name type="common">Pecan</name>
    <dbReference type="NCBI Taxonomy" id="32201"/>
    <lineage>
        <taxon>Eukaryota</taxon>
        <taxon>Viridiplantae</taxon>
        <taxon>Streptophyta</taxon>
        <taxon>Embryophyta</taxon>
        <taxon>Tracheophyta</taxon>
        <taxon>Spermatophyta</taxon>
        <taxon>Magnoliopsida</taxon>
        <taxon>eudicotyledons</taxon>
        <taxon>Gunneridae</taxon>
        <taxon>Pentapetalae</taxon>
        <taxon>rosids</taxon>
        <taxon>fabids</taxon>
        <taxon>Fagales</taxon>
        <taxon>Juglandaceae</taxon>
        <taxon>Carya</taxon>
    </lineage>
</organism>
<dbReference type="Pfam" id="PF23282">
    <property type="entry name" value="WHD_ROQ1"/>
    <property type="match status" value="1"/>
</dbReference>
<dbReference type="Pfam" id="PF00931">
    <property type="entry name" value="NB-ARC"/>
    <property type="match status" value="1"/>
</dbReference>
<dbReference type="InterPro" id="IPR044974">
    <property type="entry name" value="Disease_R_plants"/>
</dbReference>
<keyword evidence="1" id="KW-0677">Repeat</keyword>
<dbReference type="PANTHER" id="PTHR11017:SF559">
    <property type="entry name" value="DISEASE RESISTANCE PROTEIN CHL1"/>
    <property type="match status" value="1"/>
</dbReference>
<gene>
    <name evidence="4" type="ORF">I3842_07G053300</name>
</gene>
<evidence type="ECO:0000256" key="1">
    <source>
        <dbReference type="ARBA" id="ARBA00022737"/>
    </source>
</evidence>
<evidence type="ECO:0000313" key="4">
    <source>
        <dbReference type="EMBL" id="KAG6702797.1"/>
    </source>
</evidence>
<dbReference type="InterPro" id="IPR002182">
    <property type="entry name" value="NB-ARC"/>
</dbReference>
<evidence type="ECO:0000259" key="2">
    <source>
        <dbReference type="Pfam" id="PF00931"/>
    </source>
</evidence>
<comment type="caution">
    <text evidence="4">The sequence shown here is derived from an EMBL/GenBank/DDBJ whole genome shotgun (WGS) entry which is preliminary data.</text>
</comment>
<accession>A0A922EJG1</accession>
<name>A0A922EJG1_CARIL</name>
<proteinExistence type="predicted"/>
<evidence type="ECO:0000259" key="3">
    <source>
        <dbReference type="Pfam" id="PF23282"/>
    </source>
</evidence>
<sequence>MHMIWNRLCNKKVFLVLVDVDRDQHLTALAGSHDWFGSGSRIIFTSRDSHLLKRHGVNDIYKVNELNNDEALQLFSLAAFKKPHPKENYVDLSKGFVKYAQGLPLALKVLGSSLFGRGTNAWKGAWDQLKANPNKRILDILQVGFDGMEDLQKKLFLDIACFFTGEVLDSILMDILESFDYYQYVNIDILMEKCLITISYKRLKIHDLLQKMGQEIIYDESLEEPGQHSRLWLYKDVLHVLKNNTGTEVIEGIVLNLPNQKDQEQFNVKVFSKMKKLRILKIHNTSIDPLTSMPTHGLRVLEWSKYPSKSLSHSIQANNLIELKFPCSHLKQL</sequence>